<keyword evidence="2" id="KW-1185">Reference proteome</keyword>
<evidence type="ECO:0000313" key="1">
    <source>
        <dbReference type="EMBL" id="GME87171.1"/>
    </source>
</evidence>
<proteinExistence type="predicted"/>
<organism evidence="1 2">
    <name type="scientific">Candida boidinii</name>
    <name type="common">Yeast</name>
    <dbReference type="NCBI Taxonomy" id="5477"/>
    <lineage>
        <taxon>Eukaryota</taxon>
        <taxon>Fungi</taxon>
        <taxon>Dikarya</taxon>
        <taxon>Ascomycota</taxon>
        <taxon>Saccharomycotina</taxon>
        <taxon>Pichiomycetes</taxon>
        <taxon>Pichiales</taxon>
        <taxon>Pichiaceae</taxon>
        <taxon>Ogataea</taxon>
        <taxon>Ogataea/Candida clade</taxon>
    </lineage>
</organism>
<protein>
    <submittedName>
        <fullName evidence="1">Unnamed protein product</fullName>
    </submittedName>
</protein>
<dbReference type="EMBL" id="BSXV01000052">
    <property type="protein sequence ID" value="GME87171.1"/>
    <property type="molecule type" value="Genomic_DNA"/>
</dbReference>
<reference evidence="1" key="1">
    <citation type="submission" date="2023-04" db="EMBL/GenBank/DDBJ databases">
        <title>Candida boidinii NBRC 1967.</title>
        <authorList>
            <person name="Ichikawa N."/>
            <person name="Sato H."/>
            <person name="Tonouchi N."/>
        </authorList>
    </citation>
    <scope>NUCLEOTIDE SEQUENCE</scope>
    <source>
        <strain evidence="1">NBRC 1967</strain>
    </source>
</reference>
<evidence type="ECO:0000313" key="2">
    <source>
        <dbReference type="Proteomes" id="UP001165101"/>
    </source>
</evidence>
<gene>
    <name evidence="1" type="ORF">Cboi01_000022300</name>
</gene>
<comment type="caution">
    <text evidence="1">The sequence shown here is derived from an EMBL/GenBank/DDBJ whole genome shotgun (WGS) entry which is preliminary data.</text>
</comment>
<name>A0ACB5TED3_CANBO</name>
<accession>A0ACB5TED3</accession>
<dbReference type="Proteomes" id="UP001165101">
    <property type="component" value="Unassembled WGS sequence"/>
</dbReference>
<sequence length="108" mass="12186">MPGPVPYSTANVKAVSSLYRRSLRAAHDWINRKDFYRSKAAEIRLKFEQNKNVEDPTQLKAILAKTEQLLQQFAHPDPIVPASRPGGTKYDRNAPPPEGSRVPFKNTV</sequence>